<evidence type="ECO:0008006" key="4">
    <source>
        <dbReference type="Google" id="ProtNLM"/>
    </source>
</evidence>
<sequence length="497" mass="55677">MKKLLFTACFFWIGCLFCLAQQNEYGALTSQLQLQKSRQDSTQKAIASSRKLLETNPENRDSYTKKIIALEDELYAINSKIAELNAKIVVIEAQMPTDNNRQQGGSVKESAYLYDNSFFVSNISKADLELIRTGSKAEARAGELIADILPLYEELKGVKTAYDEAKTPREVEELLTKAIELRRRIEEIDGQIAEGWGRVFQVKTDNYVVLLDKATGIDRIKLEQLENENRSVRRAESLAEAGMARNATVFALQKQLTVNYELLLADKLSLRLATEALAKESASVASLPRESFPEVEFKPRVLIVYSDIVLDGNYDFTRVDDIPELIVPERGVYYAVGVATMAQKPTTLKFFRGGRPLHVVNLPGKQLQYVLGGFQTYAQVQTSVQKMLKAGFKNPVIAAWVDGKYTTAAKAKAAQEVIAKESRMSYKIDIKTTNVNISKTLNEVVEMHARGKQVSRVQNGAEFIFTIMEFDSKEQADVIAEILRTKGNTKVEVISIE</sequence>
<gene>
    <name evidence="2" type="ORF">BN938_1946</name>
</gene>
<dbReference type="AlphaFoldDB" id="A0A060RDQ2"/>
<dbReference type="STRING" id="1433126.BN938_1946"/>
<evidence type="ECO:0000313" key="3">
    <source>
        <dbReference type="Proteomes" id="UP000027616"/>
    </source>
</evidence>
<dbReference type="Proteomes" id="UP000027616">
    <property type="component" value="Chromosome I"/>
</dbReference>
<name>A0A060RDQ2_9BACT</name>
<evidence type="ECO:0000313" key="2">
    <source>
        <dbReference type="EMBL" id="CDN32024.1"/>
    </source>
</evidence>
<dbReference type="KEGG" id="rbc:BN938_1946"/>
<dbReference type="EMBL" id="HG934468">
    <property type="protein sequence ID" value="CDN32024.1"/>
    <property type="molecule type" value="Genomic_DNA"/>
</dbReference>
<proteinExistence type="predicted"/>
<dbReference type="eggNOG" id="ENOG5032XDY">
    <property type="taxonomic scope" value="Bacteria"/>
</dbReference>
<organism evidence="2 3">
    <name type="scientific">Mucinivorans hirudinis</name>
    <dbReference type="NCBI Taxonomy" id="1433126"/>
    <lineage>
        <taxon>Bacteria</taxon>
        <taxon>Pseudomonadati</taxon>
        <taxon>Bacteroidota</taxon>
        <taxon>Bacteroidia</taxon>
        <taxon>Bacteroidales</taxon>
        <taxon>Rikenellaceae</taxon>
        <taxon>Mucinivorans</taxon>
    </lineage>
</organism>
<accession>A0A060RDQ2</accession>
<keyword evidence="1" id="KW-0732">Signal</keyword>
<evidence type="ECO:0000256" key="1">
    <source>
        <dbReference type="SAM" id="SignalP"/>
    </source>
</evidence>
<reference evidence="2 3" key="1">
    <citation type="journal article" date="2015" name="Genome Announc.">
        <title>Complete Genome Sequence of the Novel Leech Symbiont Mucinivorans hirudinis M3T.</title>
        <authorList>
            <person name="Nelson M.C."/>
            <person name="Bomar L."/>
            <person name="Graf J."/>
        </authorList>
    </citation>
    <scope>NUCLEOTIDE SEQUENCE [LARGE SCALE GENOMIC DNA]</scope>
    <source>
        <strain evidence="3">M3</strain>
    </source>
</reference>
<feature type="chain" id="PRO_5001590849" description="SPOR domain-containing protein" evidence="1">
    <location>
        <begin position="21"/>
        <end position="497"/>
    </location>
</feature>
<dbReference type="PROSITE" id="PS51257">
    <property type="entry name" value="PROKAR_LIPOPROTEIN"/>
    <property type="match status" value="1"/>
</dbReference>
<feature type="signal peptide" evidence="1">
    <location>
        <begin position="1"/>
        <end position="20"/>
    </location>
</feature>
<keyword evidence="3" id="KW-1185">Reference proteome</keyword>
<protein>
    <recommendedName>
        <fullName evidence="4">SPOR domain-containing protein</fullName>
    </recommendedName>
</protein>
<dbReference type="HOGENOM" id="CLU_548370_0_0_10"/>